<dbReference type="WBParaSite" id="PSU_v2.g21577.t1">
    <property type="protein sequence ID" value="PSU_v2.g21577.t1"/>
    <property type="gene ID" value="PSU_v2.g21577"/>
</dbReference>
<evidence type="ECO:0000256" key="1">
    <source>
        <dbReference type="SAM" id="MobiDB-lite"/>
    </source>
</evidence>
<accession>A0A914YQ34</accession>
<name>A0A914YQ34_9BILA</name>
<feature type="region of interest" description="Disordered" evidence="1">
    <location>
        <begin position="43"/>
        <end position="109"/>
    </location>
</feature>
<organism evidence="2 3">
    <name type="scientific">Panagrolaimus superbus</name>
    <dbReference type="NCBI Taxonomy" id="310955"/>
    <lineage>
        <taxon>Eukaryota</taxon>
        <taxon>Metazoa</taxon>
        <taxon>Ecdysozoa</taxon>
        <taxon>Nematoda</taxon>
        <taxon>Chromadorea</taxon>
        <taxon>Rhabditida</taxon>
        <taxon>Tylenchina</taxon>
        <taxon>Panagrolaimomorpha</taxon>
        <taxon>Panagrolaimoidea</taxon>
        <taxon>Panagrolaimidae</taxon>
        <taxon>Panagrolaimus</taxon>
    </lineage>
</organism>
<dbReference type="AlphaFoldDB" id="A0A914YQ34"/>
<evidence type="ECO:0000313" key="3">
    <source>
        <dbReference type="WBParaSite" id="PSU_v2.g21577.t1"/>
    </source>
</evidence>
<sequence length="109" mass="12515">MIRGKKNYIPASQLQLGFGLLFRLDEESAANHKALEQDAASVMSRLSLAEEENVQEAEEGDDDEGEELKEEEEQQNEDDKEEPAVEDVIDEEEEDEVEDEDEFPDNIQW</sequence>
<evidence type="ECO:0000313" key="2">
    <source>
        <dbReference type="Proteomes" id="UP000887577"/>
    </source>
</evidence>
<feature type="compositionally biased region" description="Acidic residues" evidence="1">
    <location>
        <begin position="49"/>
        <end position="109"/>
    </location>
</feature>
<dbReference type="Proteomes" id="UP000887577">
    <property type="component" value="Unplaced"/>
</dbReference>
<proteinExistence type="predicted"/>
<keyword evidence="2" id="KW-1185">Reference proteome</keyword>
<reference evidence="3" key="1">
    <citation type="submission" date="2022-11" db="UniProtKB">
        <authorList>
            <consortium name="WormBaseParasite"/>
        </authorList>
    </citation>
    <scope>IDENTIFICATION</scope>
</reference>
<protein>
    <submittedName>
        <fullName evidence="3">Uncharacterized protein</fullName>
    </submittedName>
</protein>